<dbReference type="AlphaFoldDB" id="A0A5P1EAH6"/>
<dbReference type="PANTHER" id="PTHR33115">
    <property type="entry name" value="ARM REPEAT SUPERFAMILY PROTEIN"/>
    <property type="match status" value="1"/>
</dbReference>
<evidence type="ECO:0000313" key="2">
    <source>
        <dbReference type="Proteomes" id="UP000243459"/>
    </source>
</evidence>
<sequence length="495" mass="55937">MRLSQQDYIKDSGYTDTKNLKPALNIFYGMALAEALMFLVEKAYWNWEISYKMLLDKVCQECALGPSGMTSITRFFYDSYSRCIEGSIFDGLRMDLVSFAEELLDSEYRDEQLIGARILHKFVTNDQFSSYTLRKIGTSTEVIERLIEILNWKNPLEEEIRRSATEIVSKLAGRKQNAIRVAEIPGAIESISSLLYTGLHYDSRPHEIGHRFVVADQTDYEFSVFNLLGLMILKKLARDHDNCWKIGNARGLMPKIIDFTSTTENLLRNDLAPESQIKIVKRSLKLIKILASTTGQTGKMLRKEISDIVFTVSNIREILQYGESHMVLQMLGIEILSNLAMDEDARESIGSTGGVIRLLLSIFFMPRLTEKQNSVCTEAGEALTMLAFESRRNCNQIVMGPQVMERLVDSLNDPVLQVNSARILRNLCAYSGPECVSHFTGVAAAVPTVSLFFKLNSVSPIDIFGSCFLALIRPSNNARIEEVRRYNNNHVPSDT</sequence>
<protein>
    <recommendedName>
        <fullName evidence="3">Armadillo repeat-containing domain-containing protein</fullName>
    </recommendedName>
</protein>
<accession>A0A5P1EAH6</accession>
<dbReference type="Gramene" id="ONK62862">
    <property type="protein sequence ID" value="ONK62862"/>
    <property type="gene ID" value="A4U43_C07F8910"/>
</dbReference>
<evidence type="ECO:0008006" key="3">
    <source>
        <dbReference type="Google" id="ProtNLM"/>
    </source>
</evidence>
<organism evidence="1 2">
    <name type="scientific">Asparagus officinalis</name>
    <name type="common">Garden asparagus</name>
    <dbReference type="NCBI Taxonomy" id="4686"/>
    <lineage>
        <taxon>Eukaryota</taxon>
        <taxon>Viridiplantae</taxon>
        <taxon>Streptophyta</taxon>
        <taxon>Embryophyta</taxon>
        <taxon>Tracheophyta</taxon>
        <taxon>Spermatophyta</taxon>
        <taxon>Magnoliopsida</taxon>
        <taxon>Liliopsida</taxon>
        <taxon>Asparagales</taxon>
        <taxon>Asparagaceae</taxon>
        <taxon>Asparagoideae</taxon>
        <taxon>Asparagus</taxon>
    </lineage>
</organism>
<dbReference type="InterPro" id="IPR011989">
    <property type="entry name" value="ARM-like"/>
</dbReference>
<dbReference type="Gene3D" id="1.25.10.10">
    <property type="entry name" value="Leucine-rich Repeat Variant"/>
    <property type="match status" value="1"/>
</dbReference>
<dbReference type="EMBL" id="CM007387">
    <property type="protein sequence ID" value="ONK62862.1"/>
    <property type="molecule type" value="Genomic_DNA"/>
</dbReference>
<dbReference type="PANTHER" id="PTHR33115:SF50">
    <property type="entry name" value="ARM REPEAT SUPERFAMILY PROTEIN"/>
    <property type="match status" value="1"/>
</dbReference>
<gene>
    <name evidence="1" type="ORF">A4U43_C07F8910</name>
</gene>
<dbReference type="OMA" id="SEYRDEQ"/>
<evidence type="ECO:0000313" key="1">
    <source>
        <dbReference type="EMBL" id="ONK62862.1"/>
    </source>
</evidence>
<dbReference type="InterPro" id="IPR016024">
    <property type="entry name" value="ARM-type_fold"/>
</dbReference>
<dbReference type="SUPFAM" id="SSF48371">
    <property type="entry name" value="ARM repeat"/>
    <property type="match status" value="1"/>
</dbReference>
<keyword evidence="2" id="KW-1185">Reference proteome</keyword>
<name>A0A5P1EAH6_ASPOF</name>
<reference evidence="2" key="1">
    <citation type="journal article" date="2017" name="Nat. Commun.">
        <title>The asparagus genome sheds light on the origin and evolution of a young Y chromosome.</title>
        <authorList>
            <person name="Harkess A."/>
            <person name="Zhou J."/>
            <person name="Xu C."/>
            <person name="Bowers J.E."/>
            <person name="Van der Hulst R."/>
            <person name="Ayyampalayam S."/>
            <person name="Mercati F."/>
            <person name="Riccardi P."/>
            <person name="McKain M.R."/>
            <person name="Kakrana A."/>
            <person name="Tang H."/>
            <person name="Ray J."/>
            <person name="Groenendijk J."/>
            <person name="Arikit S."/>
            <person name="Mathioni S.M."/>
            <person name="Nakano M."/>
            <person name="Shan H."/>
            <person name="Telgmann-Rauber A."/>
            <person name="Kanno A."/>
            <person name="Yue Z."/>
            <person name="Chen H."/>
            <person name="Li W."/>
            <person name="Chen Y."/>
            <person name="Xu X."/>
            <person name="Zhang Y."/>
            <person name="Luo S."/>
            <person name="Chen H."/>
            <person name="Gao J."/>
            <person name="Mao Z."/>
            <person name="Pires J.C."/>
            <person name="Luo M."/>
            <person name="Kudrna D."/>
            <person name="Wing R.A."/>
            <person name="Meyers B.C."/>
            <person name="Yi K."/>
            <person name="Kong H."/>
            <person name="Lavrijsen P."/>
            <person name="Sunseri F."/>
            <person name="Falavigna A."/>
            <person name="Ye Y."/>
            <person name="Leebens-Mack J.H."/>
            <person name="Chen G."/>
        </authorList>
    </citation>
    <scope>NUCLEOTIDE SEQUENCE [LARGE SCALE GENOMIC DNA]</scope>
    <source>
        <strain evidence="2">cv. DH0086</strain>
    </source>
</reference>
<proteinExistence type="predicted"/>
<dbReference type="Proteomes" id="UP000243459">
    <property type="component" value="Chromosome 7"/>
</dbReference>